<dbReference type="AlphaFoldDB" id="A0A0C3PPL2"/>
<dbReference type="HOGENOM" id="CLU_2656298_0_0_1"/>
<protein>
    <submittedName>
        <fullName evidence="2">Uncharacterized protein</fullName>
    </submittedName>
</protein>
<dbReference type="EMBL" id="KN823566">
    <property type="protein sequence ID" value="KIO16435.1"/>
    <property type="molecule type" value="Genomic_DNA"/>
</dbReference>
<reference evidence="2 3" key="1">
    <citation type="submission" date="2014-04" db="EMBL/GenBank/DDBJ databases">
        <authorList>
            <consortium name="DOE Joint Genome Institute"/>
            <person name="Kuo A."/>
            <person name="Girlanda M."/>
            <person name="Perotto S."/>
            <person name="Kohler A."/>
            <person name="Nagy L.G."/>
            <person name="Floudas D."/>
            <person name="Copeland A."/>
            <person name="Barry K.W."/>
            <person name="Cichocki N."/>
            <person name="Veneault-Fourrey C."/>
            <person name="LaButti K."/>
            <person name="Lindquist E.A."/>
            <person name="Lipzen A."/>
            <person name="Lundell T."/>
            <person name="Morin E."/>
            <person name="Murat C."/>
            <person name="Sun H."/>
            <person name="Tunlid A."/>
            <person name="Henrissat B."/>
            <person name="Grigoriev I.V."/>
            <person name="Hibbett D.S."/>
            <person name="Martin F."/>
            <person name="Nordberg H.P."/>
            <person name="Cantor M.N."/>
            <person name="Hua S.X."/>
        </authorList>
    </citation>
    <scope>NUCLEOTIDE SEQUENCE [LARGE SCALE GENOMIC DNA]</scope>
    <source>
        <strain evidence="2 3">MUT 4182</strain>
    </source>
</reference>
<dbReference type="Proteomes" id="UP000054248">
    <property type="component" value="Unassembled WGS sequence"/>
</dbReference>
<accession>A0A0C3PPL2</accession>
<keyword evidence="3" id="KW-1185">Reference proteome</keyword>
<evidence type="ECO:0000256" key="1">
    <source>
        <dbReference type="SAM" id="MobiDB-lite"/>
    </source>
</evidence>
<name>A0A0C3PPL2_9AGAM</name>
<reference evidence="3" key="2">
    <citation type="submission" date="2015-01" db="EMBL/GenBank/DDBJ databases">
        <title>Evolutionary Origins and Diversification of the Mycorrhizal Mutualists.</title>
        <authorList>
            <consortium name="DOE Joint Genome Institute"/>
            <consortium name="Mycorrhizal Genomics Consortium"/>
            <person name="Kohler A."/>
            <person name="Kuo A."/>
            <person name="Nagy L.G."/>
            <person name="Floudas D."/>
            <person name="Copeland A."/>
            <person name="Barry K.W."/>
            <person name="Cichocki N."/>
            <person name="Veneault-Fourrey C."/>
            <person name="LaButti K."/>
            <person name="Lindquist E.A."/>
            <person name="Lipzen A."/>
            <person name="Lundell T."/>
            <person name="Morin E."/>
            <person name="Murat C."/>
            <person name="Riley R."/>
            <person name="Ohm R."/>
            <person name="Sun H."/>
            <person name="Tunlid A."/>
            <person name="Henrissat B."/>
            <person name="Grigoriev I.V."/>
            <person name="Hibbett D.S."/>
            <person name="Martin F."/>
        </authorList>
    </citation>
    <scope>NUCLEOTIDE SEQUENCE [LARGE SCALE GENOMIC DNA]</scope>
    <source>
        <strain evidence="3">MUT 4182</strain>
    </source>
</reference>
<feature type="region of interest" description="Disordered" evidence="1">
    <location>
        <begin position="54"/>
        <end position="76"/>
    </location>
</feature>
<evidence type="ECO:0000313" key="3">
    <source>
        <dbReference type="Proteomes" id="UP000054248"/>
    </source>
</evidence>
<proteinExistence type="predicted"/>
<organism evidence="2 3">
    <name type="scientific">Tulasnella calospora MUT 4182</name>
    <dbReference type="NCBI Taxonomy" id="1051891"/>
    <lineage>
        <taxon>Eukaryota</taxon>
        <taxon>Fungi</taxon>
        <taxon>Dikarya</taxon>
        <taxon>Basidiomycota</taxon>
        <taxon>Agaricomycotina</taxon>
        <taxon>Agaricomycetes</taxon>
        <taxon>Cantharellales</taxon>
        <taxon>Tulasnellaceae</taxon>
        <taxon>Tulasnella</taxon>
    </lineage>
</organism>
<evidence type="ECO:0000313" key="2">
    <source>
        <dbReference type="EMBL" id="KIO16435.1"/>
    </source>
</evidence>
<sequence length="76" mass="8320">MVRSRLPDERCSDISTLKQGEKTSALVNFAALMKGLEDATYQIDCQPRSANLVQDAPKSTLRSNQPIQSLDAPGDK</sequence>
<gene>
    <name evidence="2" type="ORF">M407DRAFT_33914</name>
</gene>